<dbReference type="Pfam" id="PF00808">
    <property type="entry name" value="CBFD_NFYB_HMF"/>
    <property type="match status" value="1"/>
</dbReference>
<evidence type="ECO:0000256" key="3">
    <source>
        <dbReference type="SAM" id="MobiDB-lite"/>
    </source>
</evidence>
<evidence type="ECO:0000313" key="5">
    <source>
        <dbReference type="EMBL" id="GER55179.1"/>
    </source>
</evidence>
<reference evidence="6" key="1">
    <citation type="journal article" date="2019" name="Curr. Biol.">
        <title>Genome Sequence of Striga asiatica Provides Insight into the Evolution of Plant Parasitism.</title>
        <authorList>
            <person name="Yoshida S."/>
            <person name="Kim S."/>
            <person name="Wafula E.K."/>
            <person name="Tanskanen J."/>
            <person name="Kim Y.M."/>
            <person name="Honaas L."/>
            <person name="Yang Z."/>
            <person name="Spallek T."/>
            <person name="Conn C.E."/>
            <person name="Ichihashi Y."/>
            <person name="Cheong K."/>
            <person name="Cui S."/>
            <person name="Der J.P."/>
            <person name="Gundlach H."/>
            <person name="Jiao Y."/>
            <person name="Hori C."/>
            <person name="Ishida J.K."/>
            <person name="Kasahara H."/>
            <person name="Kiba T."/>
            <person name="Kim M.S."/>
            <person name="Koo N."/>
            <person name="Laohavisit A."/>
            <person name="Lee Y.H."/>
            <person name="Lumba S."/>
            <person name="McCourt P."/>
            <person name="Mortimer J.C."/>
            <person name="Mutuku J.M."/>
            <person name="Nomura T."/>
            <person name="Sasaki-Sekimoto Y."/>
            <person name="Seto Y."/>
            <person name="Wang Y."/>
            <person name="Wakatake T."/>
            <person name="Sakakibara H."/>
            <person name="Demura T."/>
            <person name="Yamaguchi S."/>
            <person name="Yoneyama K."/>
            <person name="Manabe R.I."/>
            <person name="Nelson D.C."/>
            <person name="Schulman A.H."/>
            <person name="Timko M.P."/>
            <person name="dePamphilis C.W."/>
            <person name="Choi D."/>
            <person name="Shirasu K."/>
        </authorList>
    </citation>
    <scope>NUCLEOTIDE SEQUENCE [LARGE SCALE GENOMIC DNA]</scope>
    <source>
        <strain evidence="6">cv. UVA1</strain>
    </source>
</reference>
<proteinExistence type="predicted"/>
<protein>
    <submittedName>
        <fullName evidence="5">DNA polymerase epsilon subunit</fullName>
    </submittedName>
</protein>
<evidence type="ECO:0000256" key="1">
    <source>
        <dbReference type="ARBA" id="ARBA00004123"/>
    </source>
</evidence>
<evidence type="ECO:0000256" key="2">
    <source>
        <dbReference type="ARBA" id="ARBA00023242"/>
    </source>
</evidence>
<comment type="caution">
    <text evidence="5">The sequence shown here is derived from an EMBL/GenBank/DDBJ whole genome shotgun (WGS) entry which is preliminary data.</text>
</comment>
<dbReference type="SUPFAM" id="SSF47113">
    <property type="entry name" value="Histone-fold"/>
    <property type="match status" value="1"/>
</dbReference>
<dbReference type="OrthoDB" id="636685at2759"/>
<comment type="subcellular location">
    <subcellularLocation>
        <location evidence="1">Nucleus</location>
    </subcellularLocation>
</comment>
<dbReference type="InterPro" id="IPR050568">
    <property type="entry name" value="Transcr_DNA_Rep_Reg"/>
</dbReference>
<name>A0A5A7RC24_STRAF</name>
<gene>
    <name evidence="5" type="ORF">STAS_32833</name>
</gene>
<feature type="compositionally biased region" description="Basic and acidic residues" evidence="3">
    <location>
        <begin position="99"/>
        <end position="111"/>
    </location>
</feature>
<dbReference type="InterPro" id="IPR003958">
    <property type="entry name" value="CBFA_NFYB_domain"/>
</dbReference>
<dbReference type="EMBL" id="BKCP01011626">
    <property type="protein sequence ID" value="GER55179.1"/>
    <property type="molecule type" value="Genomic_DNA"/>
</dbReference>
<keyword evidence="6" id="KW-1185">Reference proteome</keyword>
<dbReference type="GO" id="GO:0005634">
    <property type="term" value="C:nucleus"/>
    <property type="evidence" value="ECO:0007669"/>
    <property type="project" value="UniProtKB-SubCell"/>
</dbReference>
<feature type="compositionally biased region" description="Basic and acidic residues" evidence="3">
    <location>
        <begin position="72"/>
        <end position="92"/>
    </location>
</feature>
<sequence>MAKKQVPADRTRNQKTPKTKEKNPAPLAANSKNKSRNKGSKAAAGDGNVVLAVPSPRKGLENNAVAEFCEAAEDRVGDKEEKKKPKGKGEQKKKPKSKSGKETSGEEEAKSKGKKRSKKEEDDVESDVEEKSDNALYRFPMNRVSRIIRSENQDYRISQEAVFLINKASEKFLQVFCKEAYACAFLEDKRYTAYNHLCTSTYSYFSVWSISIFRAMNHWQIMIHFLLKSALRTTSAVAKQTRFGFLSDFVPEKVKAEDALAQVPAADK</sequence>
<dbReference type="PANTHER" id="PTHR10252:SF93">
    <property type="entry name" value="DNA POLYMERASE II SUBUNIT B3-1"/>
    <property type="match status" value="1"/>
</dbReference>
<dbReference type="AlphaFoldDB" id="A0A5A7RC24"/>
<dbReference type="Gene3D" id="1.10.20.10">
    <property type="entry name" value="Histone, subunit A"/>
    <property type="match status" value="1"/>
</dbReference>
<evidence type="ECO:0000313" key="6">
    <source>
        <dbReference type="Proteomes" id="UP000325081"/>
    </source>
</evidence>
<dbReference type="GO" id="GO:0006355">
    <property type="term" value="P:regulation of DNA-templated transcription"/>
    <property type="evidence" value="ECO:0007669"/>
    <property type="project" value="TreeGrafter"/>
</dbReference>
<dbReference type="InterPro" id="IPR009072">
    <property type="entry name" value="Histone-fold"/>
</dbReference>
<feature type="compositionally biased region" description="Basic and acidic residues" evidence="3">
    <location>
        <begin position="1"/>
        <end position="23"/>
    </location>
</feature>
<feature type="domain" description="Transcription factor CBF/NF-Y/archaeal histone" evidence="4">
    <location>
        <begin position="138"/>
        <end position="198"/>
    </location>
</feature>
<accession>A0A5A7RC24</accession>
<dbReference type="GO" id="GO:0000976">
    <property type="term" value="F:transcription cis-regulatory region binding"/>
    <property type="evidence" value="ECO:0007669"/>
    <property type="project" value="TreeGrafter"/>
</dbReference>
<evidence type="ECO:0000259" key="4">
    <source>
        <dbReference type="Pfam" id="PF00808"/>
    </source>
</evidence>
<feature type="region of interest" description="Disordered" evidence="3">
    <location>
        <begin position="1"/>
        <end position="129"/>
    </location>
</feature>
<keyword evidence="2" id="KW-0539">Nucleus</keyword>
<dbReference type="Proteomes" id="UP000325081">
    <property type="component" value="Unassembled WGS sequence"/>
</dbReference>
<dbReference type="GO" id="GO:0046982">
    <property type="term" value="F:protein heterodimerization activity"/>
    <property type="evidence" value="ECO:0007669"/>
    <property type="project" value="InterPro"/>
</dbReference>
<organism evidence="5 6">
    <name type="scientific">Striga asiatica</name>
    <name type="common">Asiatic witchweed</name>
    <name type="synonym">Buchnera asiatica</name>
    <dbReference type="NCBI Taxonomy" id="4170"/>
    <lineage>
        <taxon>Eukaryota</taxon>
        <taxon>Viridiplantae</taxon>
        <taxon>Streptophyta</taxon>
        <taxon>Embryophyta</taxon>
        <taxon>Tracheophyta</taxon>
        <taxon>Spermatophyta</taxon>
        <taxon>Magnoliopsida</taxon>
        <taxon>eudicotyledons</taxon>
        <taxon>Gunneridae</taxon>
        <taxon>Pentapetalae</taxon>
        <taxon>asterids</taxon>
        <taxon>lamiids</taxon>
        <taxon>Lamiales</taxon>
        <taxon>Orobanchaceae</taxon>
        <taxon>Buchnereae</taxon>
        <taxon>Striga</taxon>
    </lineage>
</organism>
<dbReference type="PANTHER" id="PTHR10252">
    <property type="entry name" value="HISTONE-LIKE TRANSCRIPTION FACTOR CCAAT-RELATED"/>
    <property type="match status" value="1"/>
</dbReference>